<evidence type="ECO:0000256" key="5">
    <source>
        <dbReference type="ARBA" id="ARBA00022989"/>
    </source>
</evidence>
<gene>
    <name evidence="9" type="primary">pcxA</name>
    <name evidence="8" type="synonym">pxcA</name>
    <name evidence="9" type="ORF">DSM107010_06340</name>
</gene>
<reference evidence="9 10" key="1">
    <citation type="journal article" date="2019" name="Genome Biol. Evol.">
        <title>Day and night: Metabolic profiles and evolutionary relationships of six axenic non-marine cyanobacteria.</title>
        <authorList>
            <person name="Will S.E."/>
            <person name="Henke P."/>
            <person name="Boedeker C."/>
            <person name="Huang S."/>
            <person name="Brinkmann H."/>
            <person name="Rohde M."/>
            <person name="Jarek M."/>
            <person name="Friedl T."/>
            <person name="Seufert S."/>
            <person name="Schumacher M."/>
            <person name="Overmann J."/>
            <person name="Neumann-Schaal M."/>
            <person name="Petersen J."/>
        </authorList>
    </citation>
    <scope>NUCLEOTIDE SEQUENCE [LARGE SCALE GENOMIC DNA]</scope>
    <source>
        <strain evidence="9 10">SAG 39.79</strain>
    </source>
</reference>
<keyword evidence="6 8" id="KW-0406">Ion transport</keyword>
<comment type="function">
    <text evidence="8">Required for H(+) efflux immediately after light irradiation to form a rapid H(+) concentration gradient across the thylakoid membranes. Together with PxcL, contributes to transient H(+) uptake following dark to light transition.</text>
</comment>
<comment type="similarity">
    <text evidence="8">Belongs to the CemA family.</text>
</comment>
<name>A0AB37US27_9CYAN</name>
<keyword evidence="4 8" id="KW-0375">Hydrogen ion transport</keyword>
<evidence type="ECO:0000256" key="4">
    <source>
        <dbReference type="ARBA" id="ARBA00022781"/>
    </source>
</evidence>
<evidence type="ECO:0000256" key="7">
    <source>
        <dbReference type="ARBA" id="ARBA00023136"/>
    </source>
</evidence>
<keyword evidence="8" id="KW-1003">Cell membrane</keyword>
<protein>
    <recommendedName>
        <fullName evidence="8">Proton extrusion protein PxcA</fullName>
    </recommendedName>
</protein>
<keyword evidence="10" id="KW-1185">Reference proteome</keyword>
<keyword evidence="8" id="KW-0997">Cell inner membrane</keyword>
<dbReference type="PANTHER" id="PTHR33650:SF2">
    <property type="entry name" value="CHLOROPLAST ENVELOPE MEMBRANE PROTEIN"/>
    <property type="match status" value="1"/>
</dbReference>
<evidence type="ECO:0000256" key="3">
    <source>
        <dbReference type="ARBA" id="ARBA00022692"/>
    </source>
</evidence>
<keyword evidence="3 8" id="KW-0812">Transmembrane</keyword>
<dbReference type="EMBL" id="RSCK01000003">
    <property type="protein sequence ID" value="RUT14151.1"/>
    <property type="molecule type" value="Genomic_DNA"/>
</dbReference>
<dbReference type="InterPro" id="IPR004282">
    <property type="entry name" value="CemA"/>
</dbReference>
<dbReference type="GO" id="GO:0015078">
    <property type="term" value="F:proton transmembrane transporter activity"/>
    <property type="evidence" value="ECO:0007669"/>
    <property type="project" value="UniProtKB-UniRule"/>
</dbReference>
<comment type="caution">
    <text evidence="9">The sequence shown here is derived from an EMBL/GenBank/DDBJ whole genome shotgun (WGS) entry which is preliminary data.</text>
</comment>
<dbReference type="Pfam" id="PF03040">
    <property type="entry name" value="CemA"/>
    <property type="match status" value="1"/>
</dbReference>
<feature type="transmembrane region" description="Helical" evidence="8">
    <location>
        <begin position="240"/>
        <end position="262"/>
    </location>
</feature>
<sequence length="460" mass="52999">MKKYWHDAIDWLWQTPERSLNAAYNAALEIERIENEYLRGGQVSSLDDYSDNVVNYIESELSKYLQIAQTRLSEFKLSRSIINLFIINISSYSKNSNIIELVQEDITDNRQTIEVKAVTCKTVEKLIFIEEVLIKYKFSNSKNKVECNLISQISDTASDTSLIKPSEQIPMKKIQALQDKFNKLISEKKSASRTSLDEPSVIPRSIGRTIEKLKRNLNPNAETEVIQEFRRSRYRTIVSIRYLLILVLVPFLMNQLAKGIIISPLVNSFWNNNQSNIYLNSSQEERALTELKNFEEKLRFDFLAGESLALTPEITEKKLKQKASELAQKYNLESNNALKSIFADLLSVATFVALLVIGKREIAIFKSFIDEIVYGLSDSAKAFLIILLTDLFVGFHSSHGWEVILENTLQHFGLPENKDFVFMFIATFPVVLDVIFKYWIFRYLNRVSPSAVATYRNMNE</sequence>
<evidence type="ECO:0000313" key="9">
    <source>
        <dbReference type="EMBL" id="RUT14151.1"/>
    </source>
</evidence>
<dbReference type="HAMAP" id="MF_01308">
    <property type="entry name" value="CemA_PxcA"/>
    <property type="match status" value="1"/>
</dbReference>
<comment type="subcellular location">
    <subcellularLocation>
        <location evidence="8">Cell inner membrane</location>
        <topology evidence="8">Multi-pass membrane protein</topology>
    </subcellularLocation>
    <subcellularLocation>
        <location evidence="1">Membrane</location>
        <topology evidence="1">Multi-pass membrane protein</topology>
    </subcellularLocation>
</comment>
<accession>A0AB37US27</accession>
<evidence type="ECO:0000256" key="8">
    <source>
        <dbReference type="HAMAP-Rule" id="MF_01308"/>
    </source>
</evidence>
<evidence type="ECO:0000256" key="6">
    <source>
        <dbReference type="ARBA" id="ARBA00023065"/>
    </source>
</evidence>
<proteinExistence type="inferred from homology"/>
<feature type="transmembrane region" description="Helical" evidence="8">
    <location>
        <begin position="379"/>
        <end position="400"/>
    </location>
</feature>
<feature type="transmembrane region" description="Helical" evidence="8">
    <location>
        <begin position="420"/>
        <end position="440"/>
    </location>
</feature>
<evidence type="ECO:0000256" key="2">
    <source>
        <dbReference type="ARBA" id="ARBA00022448"/>
    </source>
</evidence>
<organism evidence="9 10">
    <name type="scientific">Chroococcidiopsis cubana SAG 39.79</name>
    <dbReference type="NCBI Taxonomy" id="388085"/>
    <lineage>
        <taxon>Bacteria</taxon>
        <taxon>Bacillati</taxon>
        <taxon>Cyanobacteriota</taxon>
        <taxon>Cyanophyceae</taxon>
        <taxon>Chroococcidiopsidales</taxon>
        <taxon>Chroococcidiopsidaceae</taxon>
        <taxon>Chroococcidiopsis</taxon>
    </lineage>
</organism>
<keyword evidence="7 8" id="KW-0472">Membrane</keyword>
<evidence type="ECO:0000313" key="10">
    <source>
        <dbReference type="Proteomes" id="UP000282574"/>
    </source>
</evidence>
<keyword evidence="5 8" id="KW-1133">Transmembrane helix</keyword>
<dbReference type="Proteomes" id="UP000282574">
    <property type="component" value="Unassembled WGS sequence"/>
</dbReference>
<evidence type="ECO:0000256" key="1">
    <source>
        <dbReference type="ARBA" id="ARBA00004141"/>
    </source>
</evidence>
<feature type="transmembrane region" description="Helical" evidence="8">
    <location>
        <begin position="340"/>
        <end position="358"/>
    </location>
</feature>
<dbReference type="AlphaFoldDB" id="A0AB37US27"/>
<dbReference type="GO" id="GO:0005886">
    <property type="term" value="C:plasma membrane"/>
    <property type="evidence" value="ECO:0007669"/>
    <property type="project" value="UniProtKB-SubCell"/>
</dbReference>
<keyword evidence="2 8" id="KW-0813">Transport</keyword>
<dbReference type="PANTHER" id="PTHR33650">
    <property type="entry name" value="CHLOROPLAST ENVELOPE MEMBRANE PROTEIN-RELATED"/>
    <property type="match status" value="1"/>
</dbReference>